<dbReference type="PANTHER" id="PTHR30419">
    <property type="entry name" value="HTH-TYPE TRANSCRIPTIONAL REGULATOR YBHD"/>
    <property type="match status" value="1"/>
</dbReference>
<dbReference type="SUPFAM" id="SSF53850">
    <property type="entry name" value="Periplasmic binding protein-like II"/>
    <property type="match status" value="1"/>
</dbReference>
<dbReference type="InterPro" id="IPR050950">
    <property type="entry name" value="HTH-type_LysR_regulators"/>
</dbReference>
<evidence type="ECO:0000313" key="8">
    <source>
        <dbReference type="Proteomes" id="UP000050564"/>
    </source>
</evidence>
<feature type="domain" description="HTH lysR-type" evidence="5">
    <location>
        <begin position="4"/>
        <end position="61"/>
    </location>
</feature>
<accession>A0A0N8R075</accession>
<evidence type="ECO:0000313" key="9">
    <source>
        <dbReference type="Proteomes" id="UP000281372"/>
    </source>
</evidence>
<dbReference type="Pfam" id="PF00126">
    <property type="entry name" value="HTH_1"/>
    <property type="match status" value="1"/>
</dbReference>
<proteinExistence type="inferred from homology"/>
<dbReference type="InterPro" id="IPR037405">
    <property type="entry name" value="GbpR_PBP2"/>
</dbReference>
<dbReference type="PROSITE" id="PS50931">
    <property type="entry name" value="HTH_LYSR"/>
    <property type="match status" value="1"/>
</dbReference>
<dbReference type="EMBL" id="RBOW01000970">
    <property type="protein sequence ID" value="RMN18215.1"/>
    <property type="molecule type" value="Genomic_DNA"/>
</dbReference>
<dbReference type="SUPFAM" id="SSF46785">
    <property type="entry name" value="Winged helix' DNA-binding domain"/>
    <property type="match status" value="1"/>
</dbReference>
<dbReference type="GO" id="GO:0005829">
    <property type="term" value="C:cytosol"/>
    <property type="evidence" value="ECO:0007669"/>
    <property type="project" value="TreeGrafter"/>
</dbReference>
<keyword evidence="4" id="KW-0804">Transcription</keyword>
<dbReference type="Proteomes" id="UP000050564">
    <property type="component" value="Unassembled WGS sequence"/>
</dbReference>
<keyword evidence="3" id="KW-0238">DNA-binding</keyword>
<dbReference type="InterPro" id="IPR036388">
    <property type="entry name" value="WH-like_DNA-bd_sf"/>
</dbReference>
<dbReference type="GO" id="GO:0003700">
    <property type="term" value="F:DNA-binding transcription factor activity"/>
    <property type="evidence" value="ECO:0007669"/>
    <property type="project" value="InterPro"/>
</dbReference>
<dbReference type="InterPro" id="IPR000847">
    <property type="entry name" value="LysR_HTH_N"/>
</dbReference>
<reference evidence="7 9" key="2">
    <citation type="submission" date="2018-08" db="EMBL/GenBank/DDBJ databases">
        <title>Recombination of ecologically and evolutionarily significant loci maintains genetic cohesion in the Pseudomonas syringae species complex.</title>
        <authorList>
            <person name="Dillon M."/>
            <person name="Thakur S."/>
            <person name="Almeida R.N.D."/>
            <person name="Weir B.S."/>
            <person name="Guttman D.S."/>
        </authorList>
    </citation>
    <scope>NUCLEOTIDE SEQUENCE [LARGE SCALE GENOMIC DNA]</scope>
    <source>
        <strain evidence="7 9">ICMP 2821</strain>
    </source>
</reference>
<dbReference type="PRINTS" id="PR00039">
    <property type="entry name" value="HTHLYSR"/>
</dbReference>
<comment type="similarity">
    <text evidence="1">Belongs to the LysR transcriptional regulatory family.</text>
</comment>
<evidence type="ECO:0000256" key="3">
    <source>
        <dbReference type="ARBA" id="ARBA00023125"/>
    </source>
</evidence>
<comment type="caution">
    <text evidence="6">The sequence shown here is derived from an EMBL/GenBank/DDBJ whole genome shotgun (WGS) entry which is preliminary data.</text>
</comment>
<dbReference type="PATRIC" id="fig|86840.3.peg.398"/>
<gene>
    <name evidence="6" type="ORF">ALO81_00239</name>
    <name evidence="7" type="ORF">ALQ64_02421</name>
</gene>
<dbReference type="InterPro" id="IPR036390">
    <property type="entry name" value="WH_DNA-bd_sf"/>
</dbReference>
<dbReference type="Gene3D" id="1.10.10.10">
    <property type="entry name" value="Winged helix-like DNA-binding domain superfamily/Winged helix DNA-binding domain"/>
    <property type="match status" value="1"/>
</dbReference>
<evidence type="ECO:0000256" key="4">
    <source>
        <dbReference type="ARBA" id="ARBA00023163"/>
    </source>
</evidence>
<dbReference type="CDD" id="cd08435">
    <property type="entry name" value="PBP2_GbpR"/>
    <property type="match status" value="1"/>
</dbReference>
<dbReference type="EMBL" id="LJPX01000069">
    <property type="protein sequence ID" value="KPW80406.1"/>
    <property type="molecule type" value="Genomic_DNA"/>
</dbReference>
<dbReference type="AlphaFoldDB" id="A0A0N8R075"/>
<evidence type="ECO:0000313" key="6">
    <source>
        <dbReference type="EMBL" id="KPW80406.1"/>
    </source>
</evidence>
<evidence type="ECO:0000256" key="2">
    <source>
        <dbReference type="ARBA" id="ARBA00023015"/>
    </source>
</evidence>
<dbReference type="Pfam" id="PF03466">
    <property type="entry name" value="LysR_substrate"/>
    <property type="match status" value="1"/>
</dbReference>
<sequence>MIEMDLRDLTYFETIAELGHLGRAAEKLNRSQPALTKSIQRLEESFGTRLFQRDGRRIKLTPVGELLQARGKELQQSIAQTQREVRDFASGMVGNIRVGCAATMAEYLMPKLTSALLQRTPDVTFKLVIGQDDLLRESLRSGQLDMIICGLVPDSDDVTSFAVLKDEAVVIASKKHPIFKTSAQMSDLCAYRWVLPPASVSSRKWLDATFAAHGLPLPTVQIEANSISLLPGLIAQSNLLSFIARESLEFGKNMQHLREVPLEQTTMKRSVGVTLRKGGYLSPAAEGMLQMLRDNGGDFLGWG</sequence>
<organism evidence="6 8">
    <name type="scientific">Pseudomonas cannabina</name>
    <dbReference type="NCBI Taxonomy" id="86840"/>
    <lineage>
        <taxon>Bacteria</taxon>
        <taxon>Pseudomonadati</taxon>
        <taxon>Pseudomonadota</taxon>
        <taxon>Gammaproteobacteria</taxon>
        <taxon>Pseudomonadales</taxon>
        <taxon>Pseudomonadaceae</taxon>
        <taxon>Pseudomonas</taxon>
    </lineage>
</organism>
<dbReference type="FunFam" id="1.10.10.10:FF:000001">
    <property type="entry name" value="LysR family transcriptional regulator"/>
    <property type="match status" value="1"/>
</dbReference>
<evidence type="ECO:0000259" key="5">
    <source>
        <dbReference type="PROSITE" id="PS50931"/>
    </source>
</evidence>
<dbReference type="Proteomes" id="UP000281372">
    <property type="component" value="Unassembled WGS sequence"/>
</dbReference>
<protein>
    <submittedName>
        <fullName evidence="6">LysR family transcriptional regulator</fullName>
    </submittedName>
</protein>
<keyword evidence="2" id="KW-0805">Transcription regulation</keyword>
<dbReference type="PANTHER" id="PTHR30419:SF8">
    <property type="entry name" value="NITROGEN ASSIMILATION TRANSCRIPTIONAL ACTIVATOR-RELATED"/>
    <property type="match status" value="1"/>
</dbReference>
<dbReference type="InterPro" id="IPR005119">
    <property type="entry name" value="LysR_subst-bd"/>
</dbReference>
<evidence type="ECO:0000313" key="7">
    <source>
        <dbReference type="EMBL" id="RMN18215.1"/>
    </source>
</evidence>
<name>A0A0N8R075_PSECA</name>
<evidence type="ECO:0000256" key="1">
    <source>
        <dbReference type="ARBA" id="ARBA00009437"/>
    </source>
</evidence>
<dbReference type="GO" id="GO:0003677">
    <property type="term" value="F:DNA binding"/>
    <property type="evidence" value="ECO:0007669"/>
    <property type="project" value="UniProtKB-KW"/>
</dbReference>
<reference evidence="6 8" key="1">
    <citation type="submission" date="2015-09" db="EMBL/GenBank/DDBJ databases">
        <title>Genome announcement of multiple Pseudomonas syringae strains.</title>
        <authorList>
            <person name="Thakur S."/>
            <person name="Wang P.W."/>
            <person name="Gong Y."/>
            <person name="Weir B.S."/>
            <person name="Guttman D.S."/>
        </authorList>
    </citation>
    <scope>NUCLEOTIDE SEQUENCE [LARGE SCALE GENOMIC DNA]</scope>
    <source>
        <strain evidence="6 8">ICMP2823</strain>
    </source>
</reference>
<dbReference type="Gene3D" id="3.40.190.290">
    <property type="match status" value="1"/>
</dbReference>